<dbReference type="GO" id="GO:0005634">
    <property type="term" value="C:nucleus"/>
    <property type="evidence" value="ECO:0007669"/>
    <property type="project" value="TreeGrafter"/>
</dbReference>
<dbReference type="GO" id="GO:0001042">
    <property type="term" value="F:RNA polymerase I core binding"/>
    <property type="evidence" value="ECO:0007669"/>
    <property type="project" value="TreeGrafter"/>
</dbReference>
<protein>
    <recommendedName>
        <fullName evidence="5">RNA polymerase I-specific transcription initiation factor RRN3</fullName>
    </recommendedName>
</protein>
<keyword evidence="4" id="KW-1185">Reference proteome</keyword>
<comment type="caution">
    <text evidence="3">The sequence shown here is derived from an EMBL/GenBank/DDBJ whole genome shotgun (WGS) entry which is preliminary data.</text>
</comment>
<dbReference type="GO" id="GO:0001181">
    <property type="term" value="F:RNA polymerase I general transcription initiation factor activity"/>
    <property type="evidence" value="ECO:0007669"/>
    <property type="project" value="InterPro"/>
</dbReference>
<dbReference type="GO" id="GO:0006361">
    <property type="term" value="P:transcription initiation at RNA polymerase I promoter"/>
    <property type="evidence" value="ECO:0007669"/>
    <property type="project" value="InterPro"/>
</dbReference>
<gene>
    <name evidence="3" type="ORF">XA68_15069</name>
</gene>
<dbReference type="PANTHER" id="PTHR12790">
    <property type="entry name" value="TRANSCRIPTION INITIATION FACTOR IA RRN3"/>
    <property type="match status" value="1"/>
</dbReference>
<evidence type="ECO:0000256" key="2">
    <source>
        <dbReference type="SAM" id="MobiDB-lite"/>
    </source>
</evidence>
<evidence type="ECO:0008006" key="5">
    <source>
        <dbReference type="Google" id="ProtNLM"/>
    </source>
</evidence>
<feature type="region of interest" description="Disordered" evidence="2">
    <location>
        <begin position="1"/>
        <end position="55"/>
    </location>
</feature>
<dbReference type="Proteomes" id="UP000037136">
    <property type="component" value="Unassembled WGS sequence"/>
</dbReference>
<reference evidence="3 4" key="1">
    <citation type="journal article" date="2015" name="BMC Genomics">
        <title>Gene expression during zombie ant biting behavior reflects the complexity underlying fungal parasitic behavioral manipulation.</title>
        <authorList>
            <person name="de Bekker C."/>
            <person name="Ohm R.A."/>
            <person name="Loreto R.G."/>
            <person name="Sebastian A."/>
            <person name="Albert I."/>
            <person name="Merrow M."/>
            <person name="Brachmann A."/>
            <person name="Hughes D.P."/>
        </authorList>
    </citation>
    <scope>NUCLEOTIDE SEQUENCE [LARGE SCALE GENOMIC DNA]</scope>
    <source>
        <strain evidence="3 4">SC16a</strain>
    </source>
</reference>
<feature type="compositionally biased region" description="Acidic residues" evidence="2">
    <location>
        <begin position="322"/>
        <end position="340"/>
    </location>
</feature>
<accession>A0A2A9PL68</accession>
<evidence type="ECO:0000313" key="4">
    <source>
        <dbReference type="Proteomes" id="UP000037136"/>
    </source>
</evidence>
<feature type="region of interest" description="Disordered" evidence="2">
    <location>
        <begin position="654"/>
        <end position="691"/>
    </location>
</feature>
<feature type="region of interest" description="Disordered" evidence="2">
    <location>
        <begin position="320"/>
        <end position="340"/>
    </location>
</feature>
<organism evidence="3 4">
    <name type="scientific">Ophiocordyceps unilateralis</name>
    <name type="common">Zombie-ant fungus</name>
    <name type="synonym">Torrubia unilateralis</name>
    <dbReference type="NCBI Taxonomy" id="268505"/>
    <lineage>
        <taxon>Eukaryota</taxon>
        <taxon>Fungi</taxon>
        <taxon>Dikarya</taxon>
        <taxon>Ascomycota</taxon>
        <taxon>Pezizomycotina</taxon>
        <taxon>Sordariomycetes</taxon>
        <taxon>Hypocreomycetidae</taxon>
        <taxon>Hypocreales</taxon>
        <taxon>Ophiocordycipitaceae</taxon>
        <taxon>Ophiocordyceps</taxon>
    </lineage>
</organism>
<dbReference type="AlphaFoldDB" id="A0A2A9PL68"/>
<proteinExistence type="inferred from homology"/>
<evidence type="ECO:0000256" key="1">
    <source>
        <dbReference type="ARBA" id="ARBA00010098"/>
    </source>
</evidence>
<name>A0A2A9PL68_OPHUN</name>
<reference evidence="3 4" key="2">
    <citation type="journal article" date="2017" name="Sci. Rep.">
        <title>Ant-infecting Ophiocordyceps genomes reveal a high diversity of potential behavioral manipulation genes and a possible major role for enterotoxins.</title>
        <authorList>
            <person name="de Bekker C."/>
            <person name="Ohm R.A."/>
            <person name="Evans H.C."/>
            <person name="Brachmann A."/>
            <person name="Hughes D.P."/>
        </authorList>
    </citation>
    <scope>NUCLEOTIDE SEQUENCE [LARGE SCALE GENOMIC DNA]</scope>
    <source>
        <strain evidence="3 4">SC16a</strain>
    </source>
</reference>
<dbReference type="EMBL" id="LAZP02000041">
    <property type="protein sequence ID" value="PFH62108.1"/>
    <property type="molecule type" value="Genomic_DNA"/>
</dbReference>
<dbReference type="InterPro" id="IPR007991">
    <property type="entry name" value="RNA_pol_I_trans_ini_fac_RRN3"/>
</dbReference>
<dbReference type="PANTHER" id="PTHR12790:SF0">
    <property type="entry name" value="RNA POLYMERASE I-SPECIFIC TRANSCRIPTION INITIATION FACTOR RRN3-RELATED"/>
    <property type="match status" value="1"/>
</dbReference>
<dbReference type="OrthoDB" id="26970at2759"/>
<dbReference type="Pfam" id="PF05327">
    <property type="entry name" value="RRN3"/>
    <property type="match status" value="1"/>
</dbReference>
<sequence>MRPFTPKARSFSGPPSRGATPVKSILKPSSILGRRKEMHHASSDPSEPVESPSKRRKVLFDDIRNVTYEVGDRTMDDVKREVRFALEEHLRGNDGQYDMLKELFANDKNRYLPPVVGEEEDTPKPHELQVYVKGLTSCIPMLKGRECNGLVNIILKCAWLGRDDGFVRVFTHFLAALVSAQGSYLVPVLSMMVEKFRLSRPSTWSVSDFPEIDRETMRERLHSTMQYLLQMFPAAVTVLENLMSTKFPFPDESVRIQMAYVRNLLHVKDYVPDLRNEILDIILNRVVMIDSQMQVDLDDLDDNVTAAAMCALQDDQRRALDWEDDDGDDSDDESVDSDEVDYDEEALKIKTVKSKVETLDAMLDTLFTLFSPHFTQPGSDKAFSMFEVMLREFDDIVLPTYRSRHSQFLVFHFAQQHERLTDAFCGQLIATAFQGNAPVVLRQSAAAYLASFVARGALVPGSLVRTIFLLLVHHLEQYRRKYEPLCRGPDLNRFHPYYSLVQATLYIFCFRWQDLVTSAPDTVDVEDATSYLGHDLEWVGASKRDLSMQVFGKLNPLKVCAPVIVDEFAKLAHRLNFLYIYPLVESNKRLRLSQFLSSTYAAGRALRDASYEGQEESFHQLDPFFPFDPYQLPVSKRWVDEDYVQWKRVRGLNAEDDSDSDDGDGDALDGDEGQDEIEEATATDCDEDESD</sequence>
<comment type="similarity">
    <text evidence="1">Belongs to the RRN3 family.</text>
</comment>
<evidence type="ECO:0000313" key="3">
    <source>
        <dbReference type="EMBL" id="PFH62108.1"/>
    </source>
</evidence>
<dbReference type="STRING" id="268505.A0A2A9PL68"/>